<evidence type="ECO:0000259" key="1">
    <source>
        <dbReference type="Pfam" id="PF04248"/>
    </source>
</evidence>
<dbReference type="OrthoDB" id="9815163at2"/>
<dbReference type="InterPro" id="IPR038694">
    <property type="entry name" value="DUF427_sf"/>
</dbReference>
<evidence type="ECO:0000313" key="2">
    <source>
        <dbReference type="EMBL" id="PSJ06206.1"/>
    </source>
</evidence>
<feature type="domain" description="DUF427" evidence="1">
    <location>
        <begin position="23"/>
        <end position="119"/>
    </location>
</feature>
<dbReference type="RefSeq" id="WP_106502240.1">
    <property type="nucleotide sequence ID" value="NZ_PXXO01000004.1"/>
</dbReference>
<protein>
    <recommendedName>
        <fullName evidence="1">DUF427 domain-containing protein</fullName>
    </recommendedName>
</protein>
<dbReference type="Gene3D" id="2.170.150.40">
    <property type="entry name" value="Domain of unknown function (DUF427)"/>
    <property type="match status" value="1"/>
</dbReference>
<keyword evidence="3" id="KW-1185">Reference proteome</keyword>
<dbReference type="PANTHER" id="PTHR43058">
    <property type="entry name" value="SLR0655 PROTEIN"/>
    <property type="match status" value="1"/>
</dbReference>
<sequence>MAAPEQVGAYPRPPALVESSQLVRVEALGQLLAKSRRSLRVLETFHPPTYYLPPEAVRQELLLPSSGASFCEWKGVARYFDVVVDAGGPAERRLRRAVWTYPEPTQAFAALAGWFAVYPALMDGCWLDGEPVQPQPGGFYGGWITSQVQGPFKGDPLHSELV</sequence>
<organism evidence="2 3">
    <name type="scientific">Cyanobium usitatum str. Tous</name>
    <dbReference type="NCBI Taxonomy" id="2116684"/>
    <lineage>
        <taxon>Bacteria</taxon>
        <taxon>Bacillati</taxon>
        <taxon>Cyanobacteriota</taxon>
        <taxon>Cyanophyceae</taxon>
        <taxon>Synechococcales</taxon>
        <taxon>Prochlorococcaceae</taxon>
        <taxon>Cyanobium</taxon>
    </lineage>
</organism>
<evidence type="ECO:0000313" key="3">
    <source>
        <dbReference type="Proteomes" id="UP000243002"/>
    </source>
</evidence>
<dbReference type="Proteomes" id="UP000243002">
    <property type="component" value="Unassembled WGS sequence"/>
</dbReference>
<proteinExistence type="predicted"/>
<reference evidence="2 3" key="1">
    <citation type="journal article" date="2018" name="Environ. Microbiol.">
        <title>Ecological and genomic features of two widespread freshwater picocyanobacteria.</title>
        <authorList>
            <person name="Cabello-Yeves P.J."/>
            <person name="Picazo A."/>
            <person name="Camacho A."/>
            <person name="Callieri C."/>
            <person name="Rosselli R."/>
            <person name="Roda-Garcia J.J."/>
            <person name="Coutinho F.H."/>
            <person name="Rodriguez-Valera F."/>
        </authorList>
    </citation>
    <scope>NUCLEOTIDE SEQUENCE [LARGE SCALE GENOMIC DNA]</scope>
    <source>
        <strain evidence="2 3">Tous</strain>
    </source>
</reference>
<dbReference type="Pfam" id="PF04248">
    <property type="entry name" value="NTP_transf_9"/>
    <property type="match status" value="1"/>
</dbReference>
<dbReference type="PANTHER" id="PTHR43058:SF1">
    <property type="entry name" value="DUF427 DOMAIN-CONTAINING PROTEIN"/>
    <property type="match status" value="1"/>
</dbReference>
<name>A0A2P7MYD6_9CYAN</name>
<dbReference type="InterPro" id="IPR007361">
    <property type="entry name" value="DUF427"/>
</dbReference>
<dbReference type="EMBL" id="PXXO01000004">
    <property type="protein sequence ID" value="PSJ06206.1"/>
    <property type="molecule type" value="Genomic_DNA"/>
</dbReference>
<gene>
    <name evidence="2" type="ORF">C7K55_04520</name>
</gene>
<accession>A0A2P7MYD6</accession>
<dbReference type="AlphaFoldDB" id="A0A2P7MYD6"/>
<comment type="caution">
    <text evidence="2">The sequence shown here is derived from an EMBL/GenBank/DDBJ whole genome shotgun (WGS) entry which is preliminary data.</text>
</comment>